<reference evidence="2" key="2">
    <citation type="submission" date="2021-01" db="UniProtKB">
        <authorList>
            <consortium name="EnsemblPlants"/>
        </authorList>
    </citation>
    <scope>IDENTIFICATION</scope>
</reference>
<dbReference type="EMBL" id="LRBV02000005">
    <property type="status" value="NOT_ANNOTATED_CDS"/>
    <property type="molecule type" value="Genomic_DNA"/>
</dbReference>
<feature type="region of interest" description="Disordered" evidence="1">
    <location>
        <begin position="94"/>
        <end position="136"/>
    </location>
</feature>
<organism evidence="2 3">
    <name type="scientific">Quercus lobata</name>
    <name type="common">Valley oak</name>
    <dbReference type="NCBI Taxonomy" id="97700"/>
    <lineage>
        <taxon>Eukaryota</taxon>
        <taxon>Viridiplantae</taxon>
        <taxon>Streptophyta</taxon>
        <taxon>Embryophyta</taxon>
        <taxon>Tracheophyta</taxon>
        <taxon>Spermatophyta</taxon>
        <taxon>Magnoliopsida</taxon>
        <taxon>eudicotyledons</taxon>
        <taxon>Gunneridae</taxon>
        <taxon>Pentapetalae</taxon>
        <taxon>rosids</taxon>
        <taxon>fabids</taxon>
        <taxon>Fagales</taxon>
        <taxon>Fagaceae</taxon>
        <taxon>Quercus</taxon>
    </lineage>
</organism>
<dbReference type="Gramene" id="QL05p073018:mrna">
    <property type="protein sequence ID" value="QL05p073018:mrna"/>
    <property type="gene ID" value="QL05p073018"/>
</dbReference>
<evidence type="ECO:0000313" key="2">
    <source>
        <dbReference type="EnsemblPlants" id="QL05p073018:mrna"/>
    </source>
</evidence>
<dbReference type="EnsemblPlants" id="QL05p073018:mrna">
    <property type="protein sequence ID" value="QL05p073018:mrna"/>
    <property type="gene ID" value="QL05p073018"/>
</dbReference>
<protein>
    <submittedName>
        <fullName evidence="2">Uncharacterized protein</fullName>
    </submittedName>
</protein>
<accession>A0A7N2LSE6</accession>
<sequence length="136" mass="15296">MTNSAVLVSFEFSTVLTANHAWPRYTVQHYTHQFPEGTSNLNSCVVILAQFHGSDSFGLELALQDASWNFLNIIISFNFLETWHRIGCEGEDWAHSKRSSSKAEAVNEAKSKKKSKRSSPPIPVSYFPVGTQFSRL</sequence>
<dbReference type="InParanoid" id="A0A7N2LSE6"/>
<name>A0A7N2LSE6_QUELO</name>
<proteinExistence type="predicted"/>
<evidence type="ECO:0000313" key="3">
    <source>
        <dbReference type="Proteomes" id="UP000594261"/>
    </source>
</evidence>
<reference evidence="2 3" key="1">
    <citation type="journal article" date="2016" name="G3 (Bethesda)">
        <title>First Draft Assembly and Annotation of the Genome of a California Endemic Oak Quercus lobata Nee (Fagaceae).</title>
        <authorList>
            <person name="Sork V.L."/>
            <person name="Fitz-Gibbon S.T."/>
            <person name="Puiu D."/>
            <person name="Crepeau M."/>
            <person name="Gugger P.F."/>
            <person name="Sherman R."/>
            <person name="Stevens K."/>
            <person name="Langley C.H."/>
            <person name="Pellegrini M."/>
            <person name="Salzberg S.L."/>
        </authorList>
    </citation>
    <scope>NUCLEOTIDE SEQUENCE [LARGE SCALE GENOMIC DNA]</scope>
    <source>
        <strain evidence="2 3">cv. SW786</strain>
    </source>
</reference>
<evidence type="ECO:0000256" key="1">
    <source>
        <dbReference type="SAM" id="MobiDB-lite"/>
    </source>
</evidence>
<keyword evidence="3" id="KW-1185">Reference proteome</keyword>
<dbReference type="Proteomes" id="UP000594261">
    <property type="component" value="Chromosome 5"/>
</dbReference>
<dbReference type="AlphaFoldDB" id="A0A7N2LSE6"/>